<name>A0ABR9V1F5_9CHRO</name>
<evidence type="ECO:0000256" key="1">
    <source>
        <dbReference type="ARBA" id="ARBA00006484"/>
    </source>
</evidence>
<dbReference type="InterPro" id="IPR020904">
    <property type="entry name" value="Sc_DH/Rdtase_CS"/>
</dbReference>
<dbReference type="PRINTS" id="PR00081">
    <property type="entry name" value="GDHRDH"/>
</dbReference>
<comment type="similarity">
    <text evidence="1 2">Belongs to the short-chain dehydrogenases/reductases (SDR) family.</text>
</comment>
<dbReference type="PANTHER" id="PTHR45267:SF2">
    <property type="entry name" value="NADPH-DEPENDENT PTERIN ALDEHYDE REDUCTASE"/>
    <property type="match status" value="1"/>
</dbReference>
<evidence type="ECO:0000313" key="3">
    <source>
        <dbReference type="EMBL" id="MBE9221718.1"/>
    </source>
</evidence>
<dbReference type="PROSITE" id="PS00061">
    <property type="entry name" value="ADH_SHORT"/>
    <property type="match status" value="1"/>
</dbReference>
<sequence>MAKTILITGVSKGLGKALTEKFIPLGHTVIGCARSYNTIKELQHKYPEHYFSSLNVASYQEVKKWLKSLPQIPDLVINNAAIINQPAPLWEIPTEDFDQLIDINIKGTANIIRGIVPLMMDKKEGIIVNLSSGWGRSTSPEVAPYCASKWAIEGLTKALAQELPGNLATVALNPGVINTEMLNTCFGEEAKLYDSIDDWVKKAVPFLLSLSLRNNGDSLTVS</sequence>
<dbReference type="Gene3D" id="3.40.50.720">
    <property type="entry name" value="NAD(P)-binding Rossmann-like Domain"/>
    <property type="match status" value="1"/>
</dbReference>
<evidence type="ECO:0000313" key="4">
    <source>
        <dbReference type="Proteomes" id="UP000654604"/>
    </source>
</evidence>
<dbReference type="RefSeq" id="WP_193799899.1">
    <property type="nucleotide sequence ID" value="NZ_JADEWC010000004.1"/>
</dbReference>
<dbReference type="InterPro" id="IPR036291">
    <property type="entry name" value="NAD(P)-bd_dom_sf"/>
</dbReference>
<comment type="caution">
    <text evidence="3">The sequence shown here is derived from an EMBL/GenBank/DDBJ whole genome shotgun (WGS) entry which is preliminary data.</text>
</comment>
<dbReference type="Proteomes" id="UP000654604">
    <property type="component" value="Unassembled WGS sequence"/>
</dbReference>
<dbReference type="PRINTS" id="PR00080">
    <property type="entry name" value="SDRFAMILY"/>
</dbReference>
<dbReference type="InterPro" id="IPR002347">
    <property type="entry name" value="SDR_fam"/>
</dbReference>
<organism evidence="3 4">
    <name type="scientific">Cyanobacterium stanieri LEGE 03274</name>
    <dbReference type="NCBI Taxonomy" id="1828756"/>
    <lineage>
        <taxon>Bacteria</taxon>
        <taxon>Bacillati</taxon>
        <taxon>Cyanobacteriota</taxon>
        <taxon>Cyanophyceae</taxon>
        <taxon>Oscillatoriophycideae</taxon>
        <taxon>Chroococcales</taxon>
        <taxon>Geminocystaceae</taxon>
        <taxon>Cyanobacterium</taxon>
    </lineage>
</organism>
<keyword evidence="4" id="KW-1185">Reference proteome</keyword>
<dbReference type="Pfam" id="PF00106">
    <property type="entry name" value="adh_short"/>
    <property type="match status" value="1"/>
</dbReference>
<dbReference type="PROSITE" id="PS51257">
    <property type="entry name" value="PROKAR_LIPOPROTEIN"/>
    <property type="match status" value="1"/>
</dbReference>
<protein>
    <submittedName>
        <fullName evidence="3">SDR family NAD(P)-dependent oxidoreductase</fullName>
    </submittedName>
</protein>
<proteinExistence type="inferred from homology"/>
<dbReference type="EMBL" id="JADEWC010000004">
    <property type="protein sequence ID" value="MBE9221718.1"/>
    <property type="molecule type" value="Genomic_DNA"/>
</dbReference>
<dbReference type="SUPFAM" id="SSF51735">
    <property type="entry name" value="NAD(P)-binding Rossmann-fold domains"/>
    <property type="match status" value="1"/>
</dbReference>
<accession>A0ABR9V1F5</accession>
<dbReference type="InterPro" id="IPR053241">
    <property type="entry name" value="NADPH_pterin_aldehyde_rdct"/>
</dbReference>
<dbReference type="PANTHER" id="PTHR45267">
    <property type="match status" value="1"/>
</dbReference>
<gene>
    <name evidence="3" type="ORF">IQ215_03320</name>
</gene>
<evidence type="ECO:0000256" key="2">
    <source>
        <dbReference type="RuleBase" id="RU000363"/>
    </source>
</evidence>
<reference evidence="3 4" key="1">
    <citation type="submission" date="2020-10" db="EMBL/GenBank/DDBJ databases">
        <authorList>
            <person name="Castelo-Branco R."/>
            <person name="Eusebio N."/>
            <person name="Adriana R."/>
            <person name="Vieira A."/>
            <person name="Brugerolle De Fraissinette N."/>
            <person name="Rezende De Castro R."/>
            <person name="Schneider M.P."/>
            <person name="Vasconcelos V."/>
            <person name="Leao P.N."/>
        </authorList>
    </citation>
    <scope>NUCLEOTIDE SEQUENCE [LARGE SCALE GENOMIC DNA]</scope>
    <source>
        <strain evidence="3 4">LEGE 03274</strain>
    </source>
</reference>